<evidence type="ECO:0000313" key="2">
    <source>
        <dbReference type="EMBL" id="PDH37719.1"/>
    </source>
</evidence>
<comment type="caution">
    <text evidence="2">The sequence shown here is derived from an EMBL/GenBank/DDBJ whole genome shotgun (WGS) entry which is preliminary data.</text>
</comment>
<evidence type="ECO:0000313" key="3">
    <source>
        <dbReference type="Proteomes" id="UP000219327"/>
    </source>
</evidence>
<dbReference type="Pfam" id="PF05721">
    <property type="entry name" value="PhyH"/>
    <property type="match status" value="1"/>
</dbReference>
<dbReference type="AlphaFoldDB" id="A0A2A5WML5"/>
<protein>
    <recommendedName>
        <fullName evidence="4">Phytanoyl-CoA dioxygenase</fullName>
    </recommendedName>
</protein>
<comment type="cofactor">
    <cofactor evidence="1">
        <name>Fe(2+)</name>
        <dbReference type="ChEBI" id="CHEBI:29033"/>
    </cofactor>
</comment>
<accession>A0A2A5WML5</accession>
<dbReference type="GO" id="GO:0016706">
    <property type="term" value="F:2-oxoglutarate-dependent dioxygenase activity"/>
    <property type="evidence" value="ECO:0007669"/>
    <property type="project" value="UniProtKB-ARBA"/>
</dbReference>
<gene>
    <name evidence="2" type="ORF">CNE99_07850</name>
</gene>
<dbReference type="PANTHER" id="PTHR20883">
    <property type="entry name" value="PHYTANOYL-COA DIOXYGENASE DOMAIN CONTAINING 1"/>
    <property type="match status" value="1"/>
</dbReference>
<dbReference type="Proteomes" id="UP000219327">
    <property type="component" value="Unassembled WGS sequence"/>
</dbReference>
<proteinExistence type="predicted"/>
<organism evidence="2 3">
    <name type="scientific">OM182 bacterium MED-G24</name>
    <dbReference type="NCBI Taxonomy" id="1986255"/>
    <lineage>
        <taxon>Bacteria</taxon>
        <taxon>Pseudomonadati</taxon>
        <taxon>Pseudomonadota</taxon>
        <taxon>Gammaproteobacteria</taxon>
        <taxon>OMG group</taxon>
        <taxon>OM182 clade</taxon>
    </lineage>
</organism>
<dbReference type="InterPro" id="IPR008775">
    <property type="entry name" value="Phytyl_CoA_dOase-like"/>
</dbReference>
<evidence type="ECO:0008006" key="4">
    <source>
        <dbReference type="Google" id="ProtNLM"/>
    </source>
</evidence>
<dbReference type="GO" id="GO:0005506">
    <property type="term" value="F:iron ion binding"/>
    <property type="evidence" value="ECO:0007669"/>
    <property type="project" value="UniProtKB-ARBA"/>
</dbReference>
<reference evidence="2 3" key="1">
    <citation type="submission" date="2017-08" db="EMBL/GenBank/DDBJ databases">
        <title>Fine stratification of microbial communities through a metagenomic profile of the photic zone.</title>
        <authorList>
            <person name="Haro-Moreno J.M."/>
            <person name="Lopez-Perez M."/>
            <person name="De La Torre J."/>
            <person name="Picazo A."/>
            <person name="Camacho A."/>
            <person name="Rodriguez-Valera F."/>
        </authorList>
    </citation>
    <scope>NUCLEOTIDE SEQUENCE [LARGE SCALE GENOMIC DNA]</scope>
    <source>
        <strain evidence="2">MED-G24</strain>
    </source>
</reference>
<dbReference type="PANTHER" id="PTHR20883:SF48">
    <property type="entry name" value="ECTOINE DIOXYGENASE"/>
    <property type="match status" value="1"/>
</dbReference>
<dbReference type="EMBL" id="NTKD01000045">
    <property type="protein sequence ID" value="PDH37719.1"/>
    <property type="molecule type" value="Genomic_DNA"/>
</dbReference>
<dbReference type="Gene3D" id="2.60.120.620">
    <property type="entry name" value="q2cbj1_9rhob like domain"/>
    <property type="match status" value="1"/>
</dbReference>
<dbReference type="SUPFAM" id="SSF51197">
    <property type="entry name" value="Clavaminate synthase-like"/>
    <property type="match status" value="1"/>
</dbReference>
<evidence type="ECO:0000256" key="1">
    <source>
        <dbReference type="ARBA" id="ARBA00001954"/>
    </source>
</evidence>
<sequence length="442" mass="48708">MPDYVLLVSEPSGLHLSDVHGESGYELRSRCDDSCVWAWESDASLKNAATGSVINVAPAGSLDANQAAALDEKFGPGASKLVFPKYRLADDSDQIATLGGYRVFGVRKAPARLPSDYLADLERQGWTVVENVMSPEMVSNLIGNVTRVREENVDKEAQVKEGQDSRPYKSNDNIIRPRSLMSSDDSFLGMTPAVAQALMHPVSLWLIESYFGVDDIHYCQCPGFSILRPAEKTGEYARVEPGGWHADYPYPLNSETEAHTYMLGPEEFEKLDASISPRYPNWKQRKDRLGMQFNIALTDFTPEAGATQFVLGSHEFDTPPPSELNAIPTVAGEGPHKDVVQMSFPAGSGILYDSRTYHRAPPELNVSGRERWAMLTCIVPSFVRDLRERDDKVESADAFAGATDVHGALTQRELDDVLKMLCDDGEGQPRADIETAVLASFK</sequence>
<name>A0A2A5WML5_9GAMM</name>